<proteinExistence type="predicted"/>
<sequence length="271" mass="31926">MLNKIDLSRIRGPHVRTTRQVYPNLEDFKYILSVLNIRTKQDYTDFLASVDFDEFENKFGFILSKSPSNIYGPEKFYFQRKARSSNRPNESGRPAKKRGPVSKLMPFEEAKRIIVDYQIKRGKFTTNSQFQYWLKNHRPKGFPSNVYQSYGPLFLSQGKKFNLWEFLSVPTDTEAPLRKPARPITVHENPEEENAYLSYRAAKAYISSHQKKHGPFTEEEFRAWLISDQRPAKFPQNAIDFYSKDREQKNLKFNLKEFLAFADQKEQVLEA</sequence>
<organism evidence="2 3">
    <name type="scientific">Persicobacter psychrovividus</name>
    <dbReference type="NCBI Taxonomy" id="387638"/>
    <lineage>
        <taxon>Bacteria</taxon>
        <taxon>Pseudomonadati</taxon>
        <taxon>Bacteroidota</taxon>
        <taxon>Cytophagia</taxon>
        <taxon>Cytophagales</taxon>
        <taxon>Persicobacteraceae</taxon>
        <taxon>Persicobacter</taxon>
    </lineage>
</organism>
<dbReference type="RefSeq" id="WP_332921441.1">
    <property type="nucleotide sequence ID" value="NZ_AP025293.1"/>
</dbReference>
<keyword evidence="2" id="KW-0614">Plasmid</keyword>
<protein>
    <submittedName>
        <fullName evidence="2">Uncharacterized protein</fullName>
    </submittedName>
</protein>
<feature type="region of interest" description="Disordered" evidence="1">
    <location>
        <begin position="81"/>
        <end position="101"/>
    </location>
</feature>
<keyword evidence="3" id="KW-1185">Reference proteome</keyword>
<name>A0ABM7VJI2_9BACT</name>
<evidence type="ECO:0000313" key="2">
    <source>
        <dbReference type="EMBL" id="BDD01135.1"/>
    </source>
</evidence>
<gene>
    <name evidence="2" type="ORF">PEPS_34150</name>
</gene>
<dbReference type="EMBL" id="AP025293">
    <property type="protein sequence ID" value="BDD01135.1"/>
    <property type="molecule type" value="Genomic_DNA"/>
</dbReference>
<geneLocation type="plasmid" evidence="2 3">
    <name>pPP1</name>
</geneLocation>
<dbReference type="Proteomes" id="UP001354989">
    <property type="component" value="Plasmid pPP1"/>
</dbReference>
<evidence type="ECO:0000256" key="1">
    <source>
        <dbReference type="SAM" id="MobiDB-lite"/>
    </source>
</evidence>
<reference evidence="2 3" key="1">
    <citation type="submission" date="2021-12" db="EMBL/GenBank/DDBJ databases">
        <title>Genome sequencing of bacteria with rrn-lacking chromosome and rrn-plasmid.</title>
        <authorList>
            <person name="Anda M."/>
            <person name="Iwasaki W."/>
        </authorList>
    </citation>
    <scope>NUCLEOTIDE SEQUENCE [LARGE SCALE GENOMIC DNA]</scope>
    <source>
        <strain evidence="2 3">NBRC 101262</strain>
        <plasmid evidence="2 3">pPP1</plasmid>
    </source>
</reference>
<evidence type="ECO:0000313" key="3">
    <source>
        <dbReference type="Proteomes" id="UP001354989"/>
    </source>
</evidence>
<accession>A0ABM7VJI2</accession>